<feature type="transmembrane region" description="Helical" evidence="7">
    <location>
        <begin position="65"/>
        <end position="86"/>
    </location>
</feature>
<dbReference type="PANTHER" id="PTHR12703:SF4">
    <property type="entry name" value="TRANSMEMBRANE PROTEIN 33"/>
    <property type="match status" value="1"/>
</dbReference>
<evidence type="ECO:0000256" key="7">
    <source>
        <dbReference type="SAM" id="Phobius"/>
    </source>
</evidence>
<feature type="transmembrane region" description="Helical" evidence="7">
    <location>
        <begin position="106"/>
        <end position="130"/>
    </location>
</feature>
<evidence type="ECO:0000313" key="9">
    <source>
        <dbReference type="Proteomes" id="UP001206595"/>
    </source>
</evidence>
<organism evidence="8 9">
    <name type="scientific">Umbelopsis ramanniana AG</name>
    <dbReference type="NCBI Taxonomy" id="1314678"/>
    <lineage>
        <taxon>Eukaryota</taxon>
        <taxon>Fungi</taxon>
        <taxon>Fungi incertae sedis</taxon>
        <taxon>Mucoromycota</taxon>
        <taxon>Mucoromycotina</taxon>
        <taxon>Umbelopsidomycetes</taxon>
        <taxon>Umbelopsidales</taxon>
        <taxon>Umbelopsidaceae</taxon>
        <taxon>Umbelopsis</taxon>
    </lineage>
</organism>
<evidence type="ECO:0000256" key="5">
    <source>
        <dbReference type="ARBA" id="ARBA00023136"/>
    </source>
</evidence>
<keyword evidence="9" id="KW-1185">Reference proteome</keyword>
<dbReference type="GeneID" id="75918338"/>
<feature type="transmembrane region" description="Helical" evidence="7">
    <location>
        <begin position="37"/>
        <end position="58"/>
    </location>
</feature>
<gene>
    <name evidence="8" type="ORF">K450DRAFT_271212</name>
</gene>
<dbReference type="InterPro" id="IPR005344">
    <property type="entry name" value="TMEM33/Pom33"/>
</dbReference>
<proteinExistence type="inferred from homology"/>
<dbReference type="Proteomes" id="UP001206595">
    <property type="component" value="Unassembled WGS sequence"/>
</dbReference>
<dbReference type="RefSeq" id="XP_051445371.1">
    <property type="nucleotide sequence ID" value="XM_051592996.1"/>
</dbReference>
<comment type="caution">
    <text evidence="8">The sequence shown here is derived from an EMBL/GenBank/DDBJ whole genome shotgun (WGS) entry which is preliminary data.</text>
</comment>
<evidence type="ECO:0000256" key="3">
    <source>
        <dbReference type="ARBA" id="ARBA00022692"/>
    </source>
</evidence>
<feature type="region of interest" description="Disordered" evidence="6">
    <location>
        <begin position="1"/>
        <end position="26"/>
    </location>
</feature>
<dbReference type="EMBL" id="MU620913">
    <property type="protein sequence ID" value="KAI8580367.1"/>
    <property type="molecule type" value="Genomic_DNA"/>
</dbReference>
<reference evidence="8" key="2">
    <citation type="journal article" date="2022" name="Proc. Natl. Acad. Sci. U.S.A.">
        <title>Diploid-dominant life cycles characterize the early evolution of Fungi.</title>
        <authorList>
            <person name="Amses K.R."/>
            <person name="Simmons D.R."/>
            <person name="Longcore J.E."/>
            <person name="Mondo S.J."/>
            <person name="Seto K."/>
            <person name="Jeronimo G.H."/>
            <person name="Bonds A.E."/>
            <person name="Quandt C.A."/>
            <person name="Davis W.J."/>
            <person name="Chang Y."/>
            <person name="Federici B.A."/>
            <person name="Kuo A."/>
            <person name="LaButti K."/>
            <person name="Pangilinan J."/>
            <person name="Andreopoulos W."/>
            <person name="Tritt A."/>
            <person name="Riley R."/>
            <person name="Hundley H."/>
            <person name="Johnson J."/>
            <person name="Lipzen A."/>
            <person name="Barry K."/>
            <person name="Lang B.F."/>
            <person name="Cuomo C.A."/>
            <person name="Buchler N.E."/>
            <person name="Grigoriev I.V."/>
            <person name="Spatafora J.W."/>
            <person name="Stajich J.E."/>
            <person name="James T.Y."/>
        </authorList>
    </citation>
    <scope>NUCLEOTIDE SEQUENCE</scope>
    <source>
        <strain evidence="8">AG</strain>
    </source>
</reference>
<keyword evidence="5 7" id="KW-0472">Membrane</keyword>
<sequence length="264" mass="30142">MATAAEKKVTPPPENSSIPTATVEDEPSPAIDKTLKWVWFAGHAITIVGTLLYLLSVVLFRSNRLFYVIAYLGIITSYAVIVYRAFGLPKEHKPYLSRLLLDENAIYMFLAMYWIITKPIAITLAPYAIYSAFHIAEYARVHLLHHKPETQRMLKDQNEKYYSRAMLLAAEVEIYGVMARLILGAITFQSSAFSVLLFAHFLRLRYHMSEQTRNVFASISDRLDKLILPPQANKKIPPAVQKAYNKMKVLLTRYGGSPIRRKTM</sequence>
<evidence type="ECO:0000256" key="1">
    <source>
        <dbReference type="ARBA" id="ARBA00004141"/>
    </source>
</evidence>
<dbReference type="GO" id="GO:0005783">
    <property type="term" value="C:endoplasmic reticulum"/>
    <property type="evidence" value="ECO:0007669"/>
    <property type="project" value="TreeGrafter"/>
</dbReference>
<reference evidence="8" key="1">
    <citation type="submission" date="2021-06" db="EMBL/GenBank/DDBJ databases">
        <authorList>
            <consortium name="DOE Joint Genome Institute"/>
            <person name="Mondo S.J."/>
            <person name="Amses K.R."/>
            <person name="Simmons D.R."/>
            <person name="Longcore J.E."/>
            <person name="Seto K."/>
            <person name="Alves G.H."/>
            <person name="Bonds A.E."/>
            <person name="Quandt C.A."/>
            <person name="Davis W.J."/>
            <person name="Chang Y."/>
            <person name="Letcher P.M."/>
            <person name="Powell M.J."/>
            <person name="Kuo A."/>
            <person name="Labutti K."/>
            <person name="Pangilinan J."/>
            <person name="Andreopoulos W."/>
            <person name="Tritt A."/>
            <person name="Riley R."/>
            <person name="Hundley H."/>
            <person name="Johnson J."/>
            <person name="Lipzen A."/>
            <person name="Barry K."/>
            <person name="Berbee M.L."/>
            <person name="Buchler N.E."/>
            <person name="Grigoriev I.V."/>
            <person name="Spatafora J.W."/>
            <person name="Stajich J.E."/>
            <person name="James T.Y."/>
        </authorList>
    </citation>
    <scope>NUCLEOTIDE SEQUENCE</scope>
    <source>
        <strain evidence="8">AG</strain>
    </source>
</reference>
<dbReference type="InterPro" id="IPR051645">
    <property type="entry name" value="PER33/POM33_regulator"/>
</dbReference>
<protein>
    <submittedName>
        <fullName evidence="8">Uncharacterized protein</fullName>
    </submittedName>
</protein>
<keyword evidence="4 7" id="KW-1133">Transmembrane helix</keyword>
<evidence type="ECO:0000256" key="6">
    <source>
        <dbReference type="SAM" id="MobiDB-lite"/>
    </source>
</evidence>
<dbReference type="GO" id="GO:0061024">
    <property type="term" value="P:membrane organization"/>
    <property type="evidence" value="ECO:0007669"/>
    <property type="project" value="TreeGrafter"/>
</dbReference>
<dbReference type="Pfam" id="PF03661">
    <property type="entry name" value="TMEM33_Pom33"/>
    <property type="match status" value="1"/>
</dbReference>
<evidence type="ECO:0000256" key="4">
    <source>
        <dbReference type="ARBA" id="ARBA00022989"/>
    </source>
</evidence>
<keyword evidence="3 7" id="KW-0812">Transmembrane</keyword>
<comment type="subcellular location">
    <subcellularLocation>
        <location evidence="1">Membrane</location>
        <topology evidence="1">Multi-pass membrane protein</topology>
    </subcellularLocation>
</comment>
<evidence type="ECO:0000313" key="8">
    <source>
        <dbReference type="EMBL" id="KAI8580367.1"/>
    </source>
</evidence>
<name>A0AAD5HDM6_UMBRA</name>
<dbReference type="PANTHER" id="PTHR12703">
    <property type="entry name" value="TRANSMEMBRANE PROTEIN 33"/>
    <property type="match status" value="1"/>
</dbReference>
<accession>A0AAD5HDM6</accession>
<dbReference type="AlphaFoldDB" id="A0AAD5HDM6"/>
<dbReference type="GO" id="GO:0071786">
    <property type="term" value="P:endoplasmic reticulum tubular network organization"/>
    <property type="evidence" value="ECO:0007669"/>
    <property type="project" value="TreeGrafter"/>
</dbReference>
<feature type="transmembrane region" description="Helical" evidence="7">
    <location>
        <begin position="184"/>
        <end position="204"/>
    </location>
</feature>
<dbReference type="GO" id="GO:0016020">
    <property type="term" value="C:membrane"/>
    <property type="evidence" value="ECO:0007669"/>
    <property type="project" value="UniProtKB-SubCell"/>
</dbReference>
<comment type="similarity">
    <text evidence="2">Belongs to the PER33/POM33 family.</text>
</comment>
<evidence type="ECO:0000256" key="2">
    <source>
        <dbReference type="ARBA" id="ARBA00007322"/>
    </source>
</evidence>
<feature type="transmembrane region" description="Helical" evidence="7">
    <location>
        <begin position="161"/>
        <end position="178"/>
    </location>
</feature>